<dbReference type="GeneID" id="5492859"/>
<name>A7EBV9_SCLS1</name>
<dbReference type="EMBL" id="CH476623">
    <property type="protein sequence ID" value="EDN99937.1"/>
    <property type="molecule type" value="Genomic_DNA"/>
</dbReference>
<reference evidence="2" key="1">
    <citation type="journal article" date="2011" name="PLoS Genet.">
        <title>Genomic analysis of the necrotrophic fungal pathogens Sclerotinia sclerotiorum and Botrytis cinerea.</title>
        <authorList>
            <person name="Amselem J."/>
            <person name="Cuomo C.A."/>
            <person name="van Kan J.A."/>
            <person name="Viaud M."/>
            <person name="Benito E.P."/>
            <person name="Couloux A."/>
            <person name="Coutinho P.M."/>
            <person name="de Vries R.P."/>
            <person name="Dyer P.S."/>
            <person name="Fillinger S."/>
            <person name="Fournier E."/>
            <person name="Gout L."/>
            <person name="Hahn M."/>
            <person name="Kohn L."/>
            <person name="Lapalu N."/>
            <person name="Plummer K.M."/>
            <person name="Pradier J.M."/>
            <person name="Quevillon E."/>
            <person name="Sharon A."/>
            <person name="Simon A."/>
            <person name="ten Have A."/>
            <person name="Tudzynski B."/>
            <person name="Tudzynski P."/>
            <person name="Wincker P."/>
            <person name="Andrew M."/>
            <person name="Anthouard V."/>
            <person name="Beever R.E."/>
            <person name="Beffa R."/>
            <person name="Benoit I."/>
            <person name="Bouzid O."/>
            <person name="Brault B."/>
            <person name="Chen Z."/>
            <person name="Choquer M."/>
            <person name="Collemare J."/>
            <person name="Cotton P."/>
            <person name="Danchin E.G."/>
            <person name="Da Silva C."/>
            <person name="Gautier A."/>
            <person name="Giraud C."/>
            <person name="Giraud T."/>
            <person name="Gonzalez C."/>
            <person name="Grossetete S."/>
            <person name="Guldener U."/>
            <person name="Henrissat B."/>
            <person name="Howlett B.J."/>
            <person name="Kodira C."/>
            <person name="Kretschmer M."/>
            <person name="Lappartient A."/>
            <person name="Leroch M."/>
            <person name="Levis C."/>
            <person name="Mauceli E."/>
            <person name="Neuveglise C."/>
            <person name="Oeser B."/>
            <person name="Pearson M."/>
            <person name="Poulain J."/>
            <person name="Poussereau N."/>
            <person name="Quesneville H."/>
            <person name="Rascle C."/>
            <person name="Schumacher J."/>
            <person name="Segurens B."/>
            <person name="Sexton A."/>
            <person name="Silva E."/>
            <person name="Sirven C."/>
            <person name="Soanes D.M."/>
            <person name="Talbot N.J."/>
            <person name="Templeton M."/>
            <person name="Yandava C."/>
            <person name="Yarden O."/>
            <person name="Zeng Q."/>
            <person name="Rollins J.A."/>
            <person name="Lebrun M.H."/>
            <person name="Dickman M."/>
        </authorList>
    </citation>
    <scope>NUCLEOTIDE SEQUENCE [LARGE SCALE GENOMIC DNA]</scope>
    <source>
        <strain evidence="2">ATCC 18683 / 1980 / Ss-1</strain>
    </source>
</reference>
<keyword evidence="2" id="KW-1185">Reference proteome</keyword>
<accession>A7EBV9</accession>
<dbReference type="HOGENOM" id="CLU_3070080_0_0_1"/>
<dbReference type="KEGG" id="ssl:SS1G_02795"/>
<proteinExistence type="predicted"/>
<dbReference type="AlphaFoldDB" id="A7EBV9"/>
<gene>
    <name evidence="1" type="ORF">SS1G_02795</name>
</gene>
<dbReference type="InParanoid" id="A7EBV9"/>
<dbReference type="Proteomes" id="UP000001312">
    <property type="component" value="Unassembled WGS sequence"/>
</dbReference>
<evidence type="ECO:0000313" key="1">
    <source>
        <dbReference type="EMBL" id="EDN99937.1"/>
    </source>
</evidence>
<organism evidence="1 2">
    <name type="scientific">Sclerotinia sclerotiorum (strain ATCC 18683 / 1980 / Ss-1)</name>
    <name type="common">White mold</name>
    <name type="synonym">Whetzelinia sclerotiorum</name>
    <dbReference type="NCBI Taxonomy" id="665079"/>
    <lineage>
        <taxon>Eukaryota</taxon>
        <taxon>Fungi</taxon>
        <taxon>Dikarya</taxon>
        <taxon>Ascomycota</taxon>
        <taxon>Pezizomycotina</taxon>
        <taxon>Leotiomycetes</taxon>
        <taxon>Helotiales</taxon>
        <taxon>Sclerotiniaceae</taxon>
        <taxon>Sclerotinia</taxon>
    </lineage>
</organism>
<evidence type="ECO:0000313" key="2">
    <source>
        <dbReference type="Proteomes" id="UP000001312"/>
    </source>
</evidence>
<protein>
    <submittedName>
        <fullName evidence="1">Uncharacterized protein</fullName>
    </submittedName>
</protein>
<dbReference type="RefSeq" id="XP_001596575.1">
    <property type="nucleotide sequence ID" value="XM_001596525.1"/>
</dbReference>
<sequence>MTEGTTSYLLPNTSAPLFQLQNAFLRIDQADDRLTLSKVNPTASSNCIPAEDL</sequence>